<feature type="compositionally biased region" description="Basic and acidic residues" evidence="7">
    <location>
        <begin position="190"/>
        <end position="225"/>
    </location>
</feature>
<sequence length="1109" mass="125121">CSFPLTNQTFFFSLSVVVMMVGVSSRTRSKNVPLYGSLSLHGSSKRRKSKEDDTCFAASCSKQRKAKKEPFVLPPDAKVIYIDDENGDDAVEKKSESCAADIKEEVENGEFVDEKPSVVCLDESGESYEEDSDCDESEENESSDEDFSINEVNEVSESDEDGGSSCSSYVDEAKRNSSRKYLEVVAEMVRKVKDDENSDIPKKKIKSSDDEKSEIPKRMKIKSSDDENSEISNKKKIKSSVKTTTGVLEKKGVFHPMEGCCSSSKLDIASETKKEKNVSDVNVLKSKGKGRVKHDESVNLGDSEEGKEQKVRGLGDGEGRVSMNQTEEKVIKNKGRDYKDKASVQNDKKKATVANKGLNQRGKNTLFMAKELRLFELLAEFYFGNKSNTVKNDSTPNDGVSRSETRPPTASVETPPLIWSLKKREVVQKTKEEEELAKLWDEMERSLREMEAESMIGKYETSHKNIRNPSISCEHDLRLNEEIGVCCRLCHWVKTEIKHVSEPVVDKFPNEVSRKSAPFDDVNVSHFDGSQFKLSDNDSKSNFLHSEGIVWDLIPDVKHTLYPHQQEGFEFIWKNLAGSIDLHKLKNADPQREGGCIISHAPGTGKTRLTIVFLGAYLKVFPKCLPVIVAPASLLLTWEEEFKKWDIGVPFHNLSNLELSGKEHGDALHLLSRSNSADTTRMAKLISWNKERSVLGISYNLYEKLAGGGGSYDEKNKKQEIMGNVLREKPGVLVLDEGHTPRNKTSGIWKVLSKSQTKKRIILSGTPFQNNFLELYNILTLVKPSFVLPDELKKFCQKPEQKKATKEWSWQPDSGSDDKIKQLKLLMDPLVHVHKGAILQKKLPGIRNRVLRLKPDSLQKQTIDSIQSSQKTFIFEHKLTMASIHPSLFLECDLLKKEESVVDKDLLEKVRLDPNKGVKTKFLVEFVRLCDAASEKVLVFSQFIKPLRLIIDQLSLACNWTEGKEMLFMDGEVDLKGKQSLIHNFNDAKCQAKILLASVKANSEGISLVGASRVVLLDVVWNPSVKRQAISRAYRIGQKRVVYTYHLLIDGTTECVKHCKQAEKDRLSELVFQGKNNDNDELEKSGVEFEDSILEKMIHHRELKGMFVE</sequence>
<evidence type="ECO:0000256" key="3">
    <source>
        <dbReference type="ARBA" id="ARBA00022801"/>
    </source>
</evidence>
<dbReference type="PROSITE" id="PS51192">
    <property type="entry name" value="HELICASE_ATP_BIND_1"/>
    <property type="match status" value="1"/>
</dbReference>
<comment type="caution">
    <text evidence="11">The sequence shown here is derived from an EMBL/GenBank/DDBJ whole genome shotgun (WGS) entry which is preliminary data.</text>
</comment>
<dbReference type="CDD" id="cd18793">
    <property type="entry name" value="SF2_C_SNF"/>
    <property type="match status" value="1"/>
</dbReference>
<dbReference type="SMART" id="SM00490">
    <property type="entry name" value="HELICc"/>
    <property type="match status" value="1"/>
</dbReference>
<name>A0A9D5B001_PEA</name>
<feature type="chain" id="PRO_5038723758" evidence="8">
    <location>
        <begin position="30"/>
        <end position="1109"/>
    </location>
</feature>
<keyword evidence="2" id="KW-0547">Nucleotide-binding</keyword>
<dbReference type="SUPFAM" id="SSF52540">
    <property type="entry name" value="P-loop containing nucleoside triphosphate hydrolases"/>
    <property type="match status" value="2"/>
</dbReference>
<dbReference type="InterPro" id="IPR027417">
    <property type="entry name" value="P-loop_NTPase"/>
</dbReference>
<feature type="compositionally biased region" description="Basic and acidic residues" evidence="7">
    <location>
        <begin position="304"/>
        <end position="319"/>
    </location>
</feature>
<dbReference type="AlphaFoldDB" id="A0A9D5B001"/>
<dbReference type="Pfam" id="PF00271">
    <property type="entry name" value="Helicase_C"/>
    <property type="match status" value="1"/>
</dbReference>
<organism evidence="11 12">
    <name type="scientific">Pisum sativum</name>
    <name type="common">Garden pea</name>
    <name type="synonym">Lathyrus oleraceus</name>
    <dbReference type="NCBI Taxonomy" id="3888"/>
    <lineage>
        <taxon>Eukaryota</taxon>
        <taxon>Viridiplantae</taxon>
        <taxon>Streptophyta</taxon>
        <taxon>Embryophyta</taxon>
        <taxon>Tracheophyta</taxon>
        <taxon>Spermatophyta</taxon>
        <taxon>Magnoliopsida</taxon>
        <taxon>eudicotyledons</taxon>
        <taxon>Gunneridae</taxon>
        <taxon>Pentapetalae</taxon>
        <taxon>rosids</taxon>
        <taxon>fabids</taxon>
        <taxon>Fabales</taxon>
        <taxon>Fabaceae</taxon>
        <taxon>Papilionoideae</taxon>
        <taxon>50 kb inversion clade</taxon>
        <taxon>NPAAA clade</taxon>
        <taxon>Hologalegina</taxon>
        <taxon>IRL clade</taxon>
        <taxon>Fabeae</taxon>
        <taxon>Lathyrus</taxon>
    </lineage>
</organism>
<evidence type="ECO:0000256" key="6">
    <source>
        <dbReference type="ARBA" id="ARBA00023242"/>
    </source>
</evidence>
<feature type="domain" description="Helicase C-terminal" evidence="10">
    <location>
        <begin position="922"/>
        <end position="1078"/>
    </location>
</feature>
<dbReference type="Gramene" id="Psat03G0490400-T1">
    <property type="protein sequence ID" value="KAI5430492.1"/>
    <property type="gene ID" value="KIW84_034904"/>
</dbReference>
<dbReference type="InterPro" id="IPR038718">
    <property type="entry name" value="SNF2-like_sf"/>
</dbReference>
<evidence type="ECO:0000256" key="4">
    <source>
        <dbReference type="ARBA" id="ARBA00022806"/>
    </source>
</evidence>
<evidence type="ECO:0000256" key="2">
    <source>
        <dbReference type="ARBA" id="ARBA00022741"/>
    </source>
</evidence>
<dbReference type="InterPro" id="IPR000330">
    <property type="entry name" value="SNF2_N"/>
</dbReference>
<keyword evidence="12" id="KW-1185">Reference proteome</keyword>
<dbReference type="SMART" id="SM00487">
    <property type="entry name" value="DEXDc"/>
    <property type="match status" value="1"/>
</dbReference>
<dbReference type="InterPro" id="IPR044567">
    <property type="entry name" value="CLSY/DRD1"/>
</dbReference>
<dbReference type="Gene3D" id="3.40.50.10810">
    <property type="entry name" value="Tandem AAA-ATPase domain"/>
    <property type="match status" value="1"/>
</dbReference>
<evidence type="ECO:0000313" key="11">
    <source>
        <dbReference type="EMBL" id="KAI5430492.1"/>
    </source>
</evidence>
<dbReference type="InterPro" id="IPR049730">
    <property type="entry name" value="SNF2/RAD54-like_C"/>
</dbReference>
<dbReference type="PANTHER" id="PTHR45821">
    <property type="entry name" value="SNF2 DOMAIN-CONTAINING PROTEIN CLASSY 2-RELATED"/>
    <property type="match status" value="1"/>
</dbReference>
<evidence type="ECO:0000256" key="1">
    <source>
        <dbReference type="ARBA" id="ARBA00004123"/>
    </source>
</evidence>
<evidence type="ECO:0000256" key="7">
    <source>
        <dbReference type="SAM" id="MobiDB-lite"/>
    </source>
</evidence>
<keyword evidence="6" id="KW-0539">Nucleus</keyword>
<feature type="compositionally biased region" description="Acidic residues" evidence="7">
    <location>
        <begin position="123"/>
        <end position="162"/>
    </location>
</feature>
<feature type="region of interest" description="Disordered" evidence="7">
    <location>
        <begin position="286"/>
        <end position="320"/>
    </location>
</feature>
<gene>
    <name evidence="11" type="ORF">KIW84_034904</name>
</gene>
<evidence type="ECO:0000256" key="5">
    <source>
        <dbReference type="ARBA" id="ARBA00022840"/>
    </source>
</evidence>
<feature type="region of interest" description="Disordered" evidence="7">
    <location>
        <begin position="190"/>
        <end position="242"/>
    </location>
</feature>
<evidence type="ECO:0000259" key="10">
    <source>
        <dbReference type="PROSITE" id="PS51194"/>
    </source>
</evidence>
<dbReference type="Gene3D" id="3.40.50.300">
    <property type="entry name" value="P-loop containing nucleotide triphosphate hydrolases"/>
    <property type="match status" value="1"/>
</dbReference>
<keyword evidence="4" id="KW-0347">Helicase</keyword>
<dbReference type="PROSITE" id="PS51194">
    <property type="entry name" value="HELICASE_CTER"/>
    <property type="match status" value="1"/>
</dbReference>
<evidence type="ECO:0000313" key="12">
    <source>
        <dbReference type="Proteomes" id="UP001058974"/>
    </source>
</evidence>
<feature type="region of interest" description="Disordered" evidence="7">
    <location>
        <begin position="123"/>
        <end position="177"/>
    </location>
</feature>
<dbReference type="GO" id="GO:0005524">
    <property type="term" value="F:ATP binding"/>
    <property type="evidence" value="ECO:0007669"/>
    <property type="project" value="UniProtKB-KW"/>
</dbReference>
<keyword evidence="8" id="KW-0732">Signal</keyword>
<evidence type="ECO:0000259" key="9">
    <source>
        <dbReference type="PROSITE" id="PS51192"/>
    </source>
</evidence>
<dbReference type="GO" id="GO:0005634">
    <property type="term" value="C:nucleus"/>
    <property type="evidence" value="ECO:0007669"/>
    <property type="project" value="UniProtKB-SubCell"/>
</dbReference>
<dbReference type="Pfam" id="PF00176">
    <property type="entry name" value="SNF2-rel_dom"/>
    <property type="match status" value="1"/>
</dbReference>
<feature type="compositionally biased region" description="Polar residues" evidence="7">
    <location>
        <begin position="387"/>
        <end position="412"/>
    </location>
</feature>
<dbReference type="PANTHER" id="PTHR45821:SF5">
    <property type="entry name" value="SNF2 DOMAIN-CONTAINING PROTEIN CLASSY 4"/>
    <property type="match status" value="1"/>
</dbReference>
<dbReference type="EMBL" id="JAMSHJ010000003">
    <property type="protein sequence ID" value="KAI5430492.1"/>
    <property type="molecule type" value="Genomic_DNA"/>
</dbReference>
<feature type="signal peptide" evidence="8">
    <location>
        <begin position="1"/>
        <end position="29"/>
    </location>
</feature>
<accession>A0A9D5B001</accession>
<dbReference type="GO" id="GO:0016787">
    <property type="term" value="F:hydrolase activity"/>
    <property type="evidence" value="ECO:0007669"/>
    <property type="project" value="UniProtKB-KW"/>
</dbReference>
<reference evidence="11 12" key="1">
    <citation type="journal article" date="2022" name="Nat. Genet.">
        <title>Improved pea reference genome and pan-genome highlight genomic features and evolutionary characteristics.</title>
        <authorList>
            <person name="Yang T."/>
            <person name="Liu R."/>
            <person name="Luo Y."/>
            <person name="Hu S."/>
            <person name="Wang D."/>
            <person name="Wang C."/>
            <person name="Pandey M.K."/>
            <person name="Ge S."/>
            <person name="Xu Q."/>
            <person name="Li N."/>
            <person name="Li G."/>
            <person name="Huang Y."/>
            <person name="Saxena R.K."/>
            <person name="Ji Y."/>
            <person name="Li M."/>
            <person name="Yan X."/>
            <person name="He Y."/>
            <person name="Liu Y."/>
            <person name="Wang X."/>
            <person name="Xiang C."/>
            <person name="Varshney R.K."/>
            <person name="Ding H."/>
            <person name="Gao S."/>
            <person name="Zong X."/>
        </authorList>
    </citation>
    <scope>NUCLEOTIDE SEQUENCE [LARGE SCALE GENOMIC DNA]</scope>
    <source>
        <strain evidence="11 12">cv. Zhongwan 6</strain>
    </source>
</reference>
<dbReference type="InterPro" id="IPR001650">
    <property type="entry name" value="Helicase_C-like"/>
</dbReference>
<feature type="region of interest" description="Disordered" evidence="7">
    <location>
        <begin position="387"/>
        <end position="413"/>
    </location>
</feature>
<comment type="subcellular location">
    <subcellularLocation>
        <location evidence="1">Nucleus</location>
    </subcellularLocation>
</comment>
<dbReference type="GO" id="GO:0080188">
    <property type="term" value="P:gene silencing by siRNA-directed DNA methylation"/>
    <property type="evidence" value="ECO:0007669"/>
    <property type="project" value="InterPro"/>
</dbReference>
<dbReference type="GO" id="GO:0004386">
    <property type="term" value="F:helicase activity"/>
    <property type="evidence" value="ECO:0007669"/>
    <property type="project" value="UniProtKB-KW"/>
</dbReference>
<feature type="domain" description="Helicase ATP-binding" evidence="9">
    <location>
        <begin position="587"/>
        <end position="785"/>
    </location>
</feature>
<proteinExistence type="predicted"/>
<keyword evidence="5" id="KW-0067">ATP-binding</keyword>
<protein>
    <submittedName>
        <fullName evidence="11">Uncharacterized protein</fullName>
    </submittedName>
</protein>
<keyword evidence="3" id="KW-0378">Hydrolase</keyword>
<dbReference type="Proteomes" id="UP001058974">
    <property type="component" value="Chromosome 3"/>
</dbReference>
<dbReference type="InterPro" id="IPR014001">
    <property type="entry name" value="Helicase_ATP-bd"/>
</dbReference>
<evidence type="ECO:0000256" key="8">
    <source>
        <dbReference type="SAM" id="SignalP"/>
    </source>
</evidence>
<feature type="non-terminal residue" evidence="11">
    <location>
        <position position="1109"/>
    </location>
</feature>